<dbReference type="InterPro" id="IPR049381">
    <property type="entry name" value="UbiD-like_C"/>
</dbReference>
<dbReference type="eggNOG" id="COG0043">
    <property type="taxonomic scope" value="Bacteria"/>
</dbReference>
<organism evidence="4 5">
    <name type="scientific">Paenibacillus lactis 154</name>
    <dbReference type="NCBI Taxonomy" id="743719"/>
    <lineage>
        <taxon>Bacteria</taxon>
        <taxon>Bacillati</taxon>
        <taxon>Bacillota</taxon>
        <taxon>Bacilli</taxon>
        <taxon>Bacillales</taxon>
        <taxon>Paenibacillaceae</taxon>
        <taxon>Paenibacillus</taxon>
    </lineage>
</organism>
<dbReference type="GO" id="GO:0005737">
    <property type="term" value="C:cytoplasm"/>
    <property type="evidence" value="ECO:0007669"/>
    <property type="project" value="TreeGrafter"/>
</dbReference>
<feature type="domain" description="3-octaprenyl-4-hydroxybenzoate carboxy-lyase-like C-terminal" evidence="3">
    <location>
        <begin position="345"/>
        <end position="466"/>
    </location>
</feature>
<gene>
    <name evidence="4" type="ORF">PaelaDRAFT_4820</name>
</gene>
<dbReference type="SUPFAM" id="SSF50475">
    <property type="entry name" value="FMN-binding split barrel"/>
    <property type="match status" value="1"/>
</dbReference>
<dbReference type="AlphaFoldDB" id="G4HLF9"/>
<evidence type="ECO:0000313" key="5">
    <source>
        <dbReference type="Proteomes" id="UP000003891"/>
    </source>
</evidence>
<dbReference type="EMBL" id="AGIP01000014">
    <property type="protein sequence ID" value="EHB56885.1"/>
    <property type="molecule type" value="Genomic_DNA"/>
</dbReference>
<evidence type="ECO:0000259" key="1">
    <source>
        <dbReference type="Pfam" id="PF01977"/>
    </source>
</evidence>
<dbReference type="PANTHER" id="PTHR30108:SF7">
    <property type="entry name" value="3-POLYPRENYL-4-HYDROXYBENZOATE DECARBOXYLASE"/>
    <property type="match status" value="1"/>
</dbReference>
<dbReference type="InterPro" id="IPR048304">
    <property type="entry name" value="UbiD_Rift_dom"/>
</dbReference>
<dbReference type="InterPro" id="IPR002830">
    <property type="entry name" value="UbiD"/>
</dbReference>
<evidence type="ECO:0000259" key="3">
    <source>
        <dbReference type="Pfam" id="PF20696"/>
    </source>
</evidence>
<dbReference type="Pfam" id="PF20696">
    <property type="entry name" value="UbiD_C"/>
    <property type="match status" value="1"/>
</dbReference>
<evidence type="ECO:0000259" key="2">
    <source>
        <dbReference type="Pfam" id="PF20695"/>
    </source>
</evidence>
<dbReference type="InterPro" id="IPR049383">
    <property type="entry name" value="UbiD-like_N"/>
</dbReference>
<dbReference type="Pfam" id="PF20695">
    <property type="entry name" value="UbiD_N"/>
    <property type="match status" value="1"/>
</dbReference>
<dbReference type="Pfam" id="PF01977">
    <property type="entry name" value="UbiD"/>
    <property type="match status" value="1"/>
</dbReference>
<reference evidence="4 5" key="1">
    <citation type="submission" date="2011-09" db="EMBL/GenBank/DDBJ databases">
        <title>The draft genome of Paenibacillus lactis 154.</title>
        <authorList>
            <consortium name="US DOE Joint Genome Institute (JGI-PGF)"/>
            <person name="Lucas S."/>
            <person name="Han J."/>
            <person name="Lapidus A."/>
            <person name="Cheng J.-F."/>
            <person name="Goodwin L."/>
            <person name="Pitluck S."/>
            <person name="Peters L."/>
            <person name="Land M.L."/>
            <person name="Hauser L."/>
            <person name="Siebers A."/>
            <person name="Thelen M."/>
            <person name="Hugenholtz P."/>
            <person name="Allgaier M."/>
            <person name="Woyke T.J."/>
        </authorList>
    </citation>
    <scope>NUCLEOTIDE SEQUENCE [LARGE SCALE GENOMIC DNA]</scope>
    <source>
        <strain evidence="4 5">154</strain>
    </source>
</reference>
<name>G4HLF9_9BACL</name>
<proteinExistence type="predicted"/>
<dbReference type="NCBIfam" id="TIGR00148">
    <property type="entry name" value="UbiD family decarboxylase"/>
    <property type="match status" value="1"/>
</dbReference>
<feature type="domain" description="3-octaprenyl-4-hydroxybenzoate carboxy-lyase-like Rift-related" evidence="1">
    <location>
        <begin position="139"/>
        <end position="339"/>
    </location>
</feature>
<dbReference type="PANTHER" id="PTHR30108">
    <property type="entry name" value="3-OCTAPRENYL-4-HYDROXYBENZOATE CARBOXY-LYASE-RELATED"/>
    <property type="match status" value="1"/>
</dbReference>
<dbReference type="Gene3D" id="3.40.1670.10">
    <property type="entry name" value="UbiD C-terminal domain-like"/>
    <property type="match status" value="1"/>
</dbReference>
<evidence type="ECO:0000313" key="4">
    <source>
        <dbReference type="EMBL" id="EHB56885.1"/>
    </source>
</evidence>
<feature type="domain" description="3-octaprenyl-4-hydroxybenzoate carboxy-lyase-like N-terminal" evidence="2">
    <location>
        <begin position="32"/>
        <end position="108"/>
    </location>
</feature>
<sequence length="611" mass="68555">MQAKSPKRNMLEDFVVPEGVEHLIYQNLRQWLETLRKENDLAVIEAPVDPYLELAEIHRRVIEEGGPALLFTNVKGTPFPVATNLFGTARRVDMAFGPRPEQLMKSIIGATDKLLPPTFSALWNERGLFKDILKVGMKSVPQQEAPVMGVKVTENPLKQLPRLTSWQEDGGPFITLPLVYTESPSKPKDHNLGMYRIQIYDDSTTGIHWQIHKGGGFHYFEAEQQNQPLPVSVFVGGPPALIASAIAPVPEHLPELLLASLIMGGKLPMTDNPLGGHRIPAEAEFAISGIVPPHERRLEGPFGDHYGYYSLAHDFPVLHVKNMWHRKDAIYPATIVGKPRQEDYYLGEFLQRLLSPAFPMVMPSVRSLWTYAETGFHALTAAVVRESYSREALVSAFRILGEGQLSLTKMLMLTNRPLDLSDFNETLEAVLERFNPATDLFIFNKTSHDTLDYTGQKLNHGSKAVLMGIGEPIRELPRSYDEGDIPGISQAVAYCGGCLVVSGASYEKEPELAQRVMEFMHARSTKWPLVIVVDDAKSTSATQTSFLWTVFTRFNPATDIFAASEIEHHHLSYKLPLVIDARMKPGYPDELFPREDIVKTVDARWNEYFGK</sequence>
<dbReference type="GO" id="GO:0016831">
    <property type="term" value="F:carboxy-lyase activity"/>
    <property type="evidence" value="ECO:0007669"/>
    <property type="project" value="InterPro"/>
</dbReference>
<dbReference type="STRING" id="743719.PaelaDRAFT_4820"/>
<dbReference type="PATRIC" id="fig|743719.3.peg.4896"/>
<protein>
    <submittedName>
        <fullName evidence="4">UbiD family decarboxylase</fullName>
    </submittedName>
</protein>
<accession>G4HLF9</accession>
<dbReference type="SUPFAM" id="SSF143968">
    <property type="entry name" value="UbiD C-terminal domain-like"/>
    <property type="match status" value="2"/>
</dbReference>
<dbReference type="Proteomes" id="UP000003891">
    <property type="component" value="Unassembled WGS sequence"/>
</dbReference>